<gene>
    <name evidence="1" type="ORF">BQ4739_LOCUS12917</name>
</gene>
<reference evidence="1 2" key="1">
    <citation type="submission" date="2016-10" db="EMBL/GenBank/DDBJ databases">
        <authorList>
            <person name="Cai Z."/>
        </authorList>
    </citation>
    <scope>NUCLEOTIDE SEQUENCE [LARGE SCALE GENOMIC DNA]</scope>
</reference>
<evidence type="ECO:0000313" key="2">
    <source>
        <dbReference type="Proteomes" id="UP000256970"/>
    </source>
</evidence>
<dbReference type="Gene3D" id="2.30.180.10">
    <property type="entry name" value="FAS1 domain"/>
    <property type="match status" value="2"/>
</dbReference>
<dbReference type="InterPro" id="IPR000782">
    <property type="entry name" value="FAS1_domain"/>
</dbReference>
<accession>A0A383W6D2</accession>
<dbReference type="Pfam" id="PF02469">
    <property type="entry name" value="Fasciclin"/>
    <property type="match status" value="2"/>
</dbReference>
<dbReference type="SUPFAM" id="SSF82153">
    <property type="entry name" value="FAS1 domain"/>
    <property type="match status" value="2"/>
</dbReference>
<keyword evidence="2" id="KW-1185">Reference proteome</keyword>
<name>A0A383W6D2_TETOB</name>
<evidence type="ECO:0000313" key="1">
    <source>
        <dbReference type="EMBL" id="SZX72770.1"/>
    </source>
</evidence>
<organism evidence="1 2">
    <name type="scientific">Tetradesmus obliquus</name>
    <name type="common">Green alga</name>
    <name type="synonym">Acutodesmus obliquus</name>
    <dbReference type="NCBI Taxonomy" id="3088"/>
    <lineage>
        <taxon>Eukaryota</taxon>
        <taxon>Viridiplantae</taxon>
        <taxon>Chlorophyta</taxon>
        <taxon>core chlorophytes</taxon>
        <taxon>Chlorophyceae</taxon>
        <taxon>CS clade</taxon>
        <taxon>Sphaeropleales</taxon>
        <taxon>Scenedesmaceae</taxon>
        <taxon>Tetradesmus</taxon>
    </lineage>
</organism>
<dbReference type="AlphaFoldDB" id="A0A383W6D2"/>
<sequence length="409" mass="43430">MLGALLALAQHAQAQPSASFSWMRNNDRTTWIKLLNTLDITEQNIPSNAPMTALVPSNKAVAAFLSRLGMTEDEFVKRKELVDLVTAYHVIPGFQAKGPWDIPENPTLAVTADVNYALRFYRNSSAAWVKDTQGNDALLEARPLQFGRISVIPISRVLLSGGYFFNGGDALRYYPQWSHAAAFATAAGSPEHAVGNGDVTFLVPDNAAFDKAGAALQSLSAEAKAAHVLYSATAPAKHIPSQLAASGSIQTLLPNHYLRVMMSPGAAGQPPVVKFTPEEGPAASVTIFNIYVGRGIFQGIDRLLNPKLAGQGIADVKRPKQLPAGRRLLLDDAQEDAAAGAGRSLLAANASPGFYQGSANTMAASNTAAAIADAANGRIPASYATRYGTAMTKSVKCYNCFLWADSQQP</sequence>
<dbReference type="EMBL" id="FNXT01001156">
    <property type="protein sequence ID" value="SZX72770.1"/>
    <property type="molecule type" value="Genomic_DNA"/>
</dbReference>
<dbReference type="Proteomes" id="UP000256970">
    <property type="component" value="Unassembled WGS sequence"/>
</dbReference>
<proteinExistence type="predicted"/>
<protein>
    <submittedName>
        <fullName evidence="1">Uncharacterized protein</fullName>
    </submittedName>
</protein>
<dbReference type="InterPro" id="IPR036378">
    <property type="entry name" value="FAS1_dom_sf"/>
</dbReference>